<dbReference type="SMART" id="SM00220">
    <property type="entry name" value="S_TKc"/>
    <property type="match status" value="1"/>
</dbReference>
<dbReference type="PANTHER" id="PTHR43289">
    <property type="entry name" value="MITOGEN-ACTIVATED PROTEIN KINASE KINASE KINASE 20-RELATED"/>
    <property type="match status" value="1"/>
</dbReference>
<organism evidence="10 11">
    <name type="scientific">Eiseniibacteriota bacterium</name>
    <dbReference type="NCBI Taxonomy" id="2212470"/>
    <lineage>
        <taxon>Bacteria</taxon>
        <taxon>Candidatus Eiseniibacteriota</taxon>
    </lineage>
</organism>
<protein>
    <submittedName>
        <fullName evidence="10">Tetratricopeptide repeat protein</fullName>
    </submittedName>
</protein>
<dbReference type="GO" id="GO:0005524">
    <property type="term" value="F:ATP binding"/>
    <property type="evidence" value="ECO:0007669"/>
    <property type="project" value="UniProtKB-UniRule"/>
</dbReference>
<dbReference type="InterPro" id="IPR011009">
    <property type="entry name" value="Kinase-like_dom_sf"/>
</dbReference>
<evidence type="ECO:0000256" key="2">
    <source>
        <dbReference type="ARBA" id="ARBA00022741"/>
    </source>
</evidence>
<dbReference type="Pfam" id="PF13432">
    <property type="entry name" value="TPR_16"/>
    <property type="match status" value="2"/>
</dbReference>
<dbReference type="InterPro" id="IPR017441">
    <property type="entry name" value="Protein_kinase_ATP_BS"/>
</dbReference>
<dbReference type="GO" id="GO:0004674">
    <property type="term" value="F:protein serine/threonine kinase activity"/>
    <property type="evidence" value="ECO:0007669"/>
    <property type="project" value="TreeGrafter"/>
</dbReference>
<dbReference type="PROSITE" id="PS50011">
    <property type="entry name" value="PROTEIN_KINASE_DOM"/>
    <property type="match status" value="1"/>
</dbReference>
<keyword evidence="4 6" id="KW-0067">ATP-binding</keyword>
<dbReference type="PROSITE" id="PS00107">
    <property type="entry name" value="PROTEIN_KINASE_ATP"/>
    <property type="match status" value="1"/>
</dbReference>
<keyword evidence="1" id="KW-0808">Transferase</keyword>
<dbReference type="Proteomes" id="UP000319836">
    <property type="component" value="Unassembled WGS sequence"/>
</dbReference>
<feature type="repeat" description="TPR" evidence="5">
    <location>
        <begin position="679"/>
        <end position="712"/>
    </location>
</feature>
<dbReference type="Pfam" id="PF13181">
    <property type="entry name" value="TPR_8"/>
    <property type="match status" value="1"/>
</dbReference>
<name>A0A538UBC5_UNCEI</name>
<dbReference type="SUPFAM" id="SSF56112">
    <property type="entry name" value="Protein kinase-like (PK-like)"/>
    <property type="match status" value="1"/>
</dbReference>
<evidence type="ECO:0000259" key="9">
    <source>
        <dbReference type="PROSITE" id="PS50011"/>
    </source>
</evidence>
<evidence type="ECO:0000256" key="8">
    <source>
        <dbReference type="SAM" id="Phobius"/>
    </source>
</evidence>
<dbReference type="InterPro" id="IPR011990">
    <property type="entry name" value="TPR-like_helical_dom_sf"/>
</dbReference>
<evidence type="ECO:0000256" key="6">
    <source>
        <dbReference type="PROSITE-ProRule" id="PRU10141"/>
    </source>
</evidence>
<proteinExistence type="predicted"/>
<feature type="transmembrane region" description="Helical" evidence="8">
    <location>
        <begin position="329"/>
        <end position="348"/>
    </location>
</feature>
<keyword evidence="8" id="KW-0812">Transmembrane</keyword>
<sequence>MGLRGMVRGRVDMSDSSDPPSHRPADSLGQVLLQRYRVEKILGSGGMGEVLLAQDLLLHRSVALKRLRSGDQEGGTRRSIILREARRASRISDRRIAAIYDVLDLGDDVLIVMEYVEGSTLRARIGQPIPLETFWNLSRQCIEAVSAAHNHGVIHRDIKPENLMVTAGDEIKILDFGLAKRAEGADDRAAMISSTTTRAEADIIAGTPHYMAPEAHYGGRIDERTDIFAVGVVFYELLSGRHPFAEPNVTYDVVLNRIMNTVPTPLPDVNPAVGPELSGLITRMLAKDPAQRFASCAEVMEEMSRARAATPSLALLPDVRRHVSARMTVAISAIALAAISAAGAWWGWLAPRLPSSRLLAVLAPTSPGADEDFAHFALGSVDLLNARLQKHQDQPGFQLASFQEGLDENVGSASDARRILGANLALSTILEQRRDGFRARLELWDTARGRVLRAQTVEAPLSQPFEFLNGVYLRSAGLAGLAPRERSPASEYGVRGAGTLRFLLQGIGRVRRAETEAQARRAVEELELACRTEPEAASARAWLANAELKTFTLAGDSAWLARAEASAREGVALDSNRAEAHRFLAMVVGKKDSHAAVEELRRTCALNPTDDDACLRLGRAYARIGERQKERDVYLGAIARRPHCWQPYWWLATWYRREGNFDASIAAYEQMIRRAPDLDKGYSNLGALLVLRGDYGRAIDTLRRAVSLRPTKAAFDNLGTAYFNSGRLAESIDAYNQSFQFGFASYESWLNLGEAYYWLRGRKDQASEAYAQAIRLGREETLTRSLPGHSFDAVIPANLATVFPKLGQPDSARAYLRRALDADSTNSMVQYCAALTCWQLEEKPRGLAWLERSVRGGYPIAWLRDSPVFHAWRSEPRFQALIADASPQNTNAAR</sequence>
<evidence type="ECO:0000256" key="4">
    <source>
        <dbReference type="ARBA" id="ARBA00022840"/>
    </source>
</evidence>
<feature type="domain" description="Protein kinase" evidence="9">
    <location>
        <begin position="36"/>
        <end position="313"/>
    </location>
</feature>
<dbReference type="CDD" id="cd14014">
    <property type="entry name" value="STKc_PknB_like"/>
    <property type="match status" value="1"/>
</dbReference>
<evidence type="ECO:0000256" key="1">
    <source>
        <dbReference type="ARBA" id="ARBA00022679"/>
    </source>
</evidence>
<dbReference type="SMART" id="SM00028">
    <property type="entry name" value="TPR"/>
    <property type="match status" value="5"/>
</dbReference>
<feature type="binding site" evidence="6">
    <location>
        <position position="65"/>
    </location>
    <ligand>
        <name>ATP</name>
        <dbReference type="ChEBI" id="CHEBI:30616"/>
    </ligand>
</feature>
<keyword evidence="2 6" id="KW-0547">Nucleotide-binding</keyword>
<evidence type="ECO:0000256" key="5">
    <source>
        <dbReference type="PROSITE-ProRule" id="PRU00339"/>
    </source>
</evidence>
<dbReference type="InterPro" id="IPR019734">
    <property type="entry name" value="TPR_rpt"/>
</dbReference>
<comment type="caution">
    <text evidence="10">The sequence shown here is derived from an EMBL/GenBank/DDBJ whole genome shotgun (WGS) entry which is preliminary data.</text>
</comment>
<evidence type="ECO:0000313" key="10">
    <source>
        <dbReference type="EMBL" id="TMQ73174.1"/>
    </source>
</evidence>
<keyword evidence="8" id="KW-0472">Membrane</keyword>
<evidence type="ECO:0000256" key="7">
    <source>
        <dbReference type="SAM" id="MobiDB-lite"/>
    </source>
</evidence>
<dbReference type="Pfam" id="PF00069">
    <property type="entry name" value="Pkinase"/>
    <property type="match status" value="1"/>
</dbReference>
<keyword evidence="3" id="KW-0418">Kinase</keyword>
<dbReference type="AlphaFoldDB" id="A0A538UBC5"/>
<dbReference type="Gene3D" id="1.10.510.10">
    <property type="entry name" value="Transferase(Phosphotransferase) domain 1"/>
    <property type="match status" value="1"/>
</dbReference>
<dbReference type="SUPFAM" id="SSF48452">
    <property type="entry name" value="TPR-like"/>
    <property type="match status" value="2"/>
</dbReference>
<gene>
    <name evidence="10" type="ORF">E6K80_00780</name>
</gene>
<evidence type="ECO:0000313" key="11">
    <source>
        <dbReference type="Proteomes" id="UP000319836"/>
    </source>
</evidence>
<dbReference type="PROSITE" id="PS50005">
    <property type="entry name" value="TPR"/>
    <property type="match status" value="1"/>
</dbReference>
<reference evidence="10 11" key="1">
    <citation type="journal article" date="2019" name="Nat. Microbiol.">
        <title>Mediterranean grassland soil C-N compound turnover is dependent on rainfall and depth, and is mediated by genomically divergent microorganisms.</title>
        <authorList>
            <person name="Diamond S."/>
            <person name="Andeer P.F."/>
            <person name="Li Z."/>
            <person name="Crits-Christoph A."/>
            <person name="Burstein D."/>
            <person name="Anantharaman K."/>
            <person name="Lane K.R."/>
            <person name="Thomas B.C."/>
            <person name="Pan C."/>
            <person name="Northen T.R."/>
            <person name="Banfield J.F."/>
        </authorList>
    </citation>
    <scope>NUCLEOTIDE SEQUENCE [LARGE SCALE GENOMIC DNA]</scope>
    <source>
        <strain evidence="10">WS_10</strain>
    </source>
</reference>
<keyword evidence="8" id="KW-1133">Transmembrane helix</keyword>
<dbReference type="EMBL" id="VBPA01000019">
    <property type="protein sequence ID" value="TMQ73174.1"/>
    <property type="molecule type" value="Genomic_DNA"/>
</dbReference>
<keyword evidence="5" id="KW-0802">TPR repeat</keyword>
<evidence type="ECO:0000256" key="3">
    <source>
        <dbReference type="ARBA" id="ARBA00022777"/>
    </source>
</evidence>
<dbReference type="InterPro" id="IPR008271">
    <property type="entry name" value="Ser/Thr_kinase_AS"/>
</dbReference>
<dbReference type="Gene3D" id="1.25.40.10">
    <property type="entry name" value="Tetratricopeptide repeat domain"/>
    <property type="match status" value="2"/>
</dbReference>
<dbReference type="Gene3D" id="3.30.200.20">
    <property type="entry name" value="Phosphorylase Kinase, domain 1"/>
    <property type="match status" value="1"/>
</dbReference>
<feature type="region of interest" description="Disordered" evidence="7">
    <location>
        <begin position="1"/>
        <end position="26"/>
    </location>
</feature>
<accession>A0A538UBC5</accession>
<dbReference type="PANTHER" id="PTHR43289:SF6">
    <property type="entry name" value="SERINE_THREONINE-PROTEIN KINASE NEKL-3"/>
    <property type="match status" value="1"/>
</dbReference>
<dbReference type="InterPro" id="IPR000719">
    <property type="entry name" value="Prot_kinase_dom"/>
</dbReference>
<dbReference type="PROSITE" id="PS00108">
    <property type="entry name" value="PROTEIN_KINASE_ST"/>
    <property type="match status" value="1"/>
</dbReference>